<dbReference type="Proteomes" id="UP001295794">
    <property type="component" value="Unassembled WGS sequence"/>
</dbReference>
<dbReference type="AlphaFoldDB" id="A0AAD2JXA3"/>
<dbReference type="EMBL" id="CAVNYO010000116">
    <property type="protein sequence ID" value="CAK5267039.1"/>
    <property type="molecule type" value="Genomic_DNA"/>
</dbReference>
<name>A0AAD2JXA3_9AGAR</name>
<accession>A0AAD2JXA3</accession>
<protein>
    <submittedName>
        <fullName evidence="1">Uncharacterized protein</fullName>
    </submittedName>
</protein>
<proteinExistence type="predicted"/>
<reference evidence="1" key="1">
    <citation type="submission" date="2023-11" db="EMBL/GenBank/DDBJ databases">
        <authorList>
            <person name="De Vega J J."/>
            <person name="De Vega J J."/>
        </authorList>
    </citation>
    <scope>NUCLEOTIDE SEQUENCE</scope>
</reference>
<evidence type="ECO:0000313" key="1">
    <source>
        <dbReference type="EMBL" id="CAK5267039.1"/>
    </source>
</evidence>
<sequence length="253" mass="27650">MPASTDKSSSTFVFINRAADAGPGDALKKRVNAIFQNAVRQPFVKDKITGPIQIIHPNENAASLIANLGIQAPEGPLTISLLSAETPDAFREILDHPSVSRDLATAEEEFGFKSSDSVFATERVVYQSTQSLDNSGMWAAGIFNFPSEPAGMQAMRQKVDGLANTAKEFPIIKTRLLNSMMFYPTPPHGAMEQHISELGYPSARPQLVWLFQLSDAAAIQSILEDQTFQDFFAQLPKEILAGANLFTADISRF</sequence>
<keyword evidence="2" id="KW-1185">Reference proteome</keyword>
<gene>
    <name evidence="1" type="ORF">MYCIT1_LOCUS9227</name>
</gene>
<comment type="caution">
    <text evidence="1">The sequence shown here is derived from an EMBL/GenBank/DDBJ whole genome shotgun (WGS) entry which is preliminary data.</text>
</comment>
<evidence type="ECO:0000313" key="2">
    <source>
        <dbReference type="Proteomes" id="UP001295794"/>
    </source>
</evidence>
<organism evidence="1 2">
    <name type="scientific">Mycena citricolor</name>
    <dbReference type="NCBI Taxonomy" id="2018698"/>
    <lineage>
        <taxon>Eukaryota</taxon>
        <taxon>Fungi</taxon>
        <taxon>Dikarya</taxon>
        <taxon>Basidiomycota</taxon>
        <taxon>Agaricomycotina</taxon>
        <taxon>Agaricomycetes</taxon>
        <taxon>Agaricomycetidae</taxon>
        <taxon>Agaricales</taxon>
        <taxon>Marasmiineae</taxon>
        <taxon>Mycenaceae</taxon>
        <taxon>Mycena</taxon>
    </lineage>
</organism>